<evidence type="ECO:0000313" key="5">
    <source>
        <dbReference type="EMBL" id="WKN38930.1"/>
    </source>
</evidence>
<dbReference type="AlphaFoldDB" id="A0AA49GQ32"/>
<evidence type="ECO:0000256" key="3">
    <source>
        <dbReference type="ARBA" id="ARBA00022801"/>
    </source>
</evidence>
<keyword evidence="2" id="KW-0645">Protease</keyword>
<accession>A0AA49GQ32</accession>
<organism evidence="5">
    <name type="scientific">Roseihalotalea indica</name>
    <dbReference type="NCBI Taxonomy" id="2867963"/>
    <lineage>
        <taxon>Bacteria</taxon>
        <taxon>Pseudomonadati</taxon>
        <taxon>Bacteroidota</taxon>
        <taxon>Cytophagia</taxon>
        <taxon>Cytophagales</taxon>
        <taxon>Catalimonadaceae</taxon>
        <taxon>Roseihalotalea</taxon>
    </lineage>
</organism>
<dbReference type="EMBL" id="CP120682">
    <property type="protein sequence ID" value="WKN38930.1"/>
    <property type="molecule type" value="Genomic_DNA"/>
</dbReference>
<dbReference type="SMART" id="SM01154">
    <property type="entry name" value="DUF1704"/>
    <property type="match status" value="1"/>
</dbReference>
<keyword evidence="3" id="KW-0378">Hydrolase</keyword>
<sequence length="610" mass="70545">MQQTEKSTEEEEILAAITQEQPIQQALDKDYWLQLDLPVPLLIVFHQPEAALEVSSLVRGETSYLIVPARPDASDQAQIYIDELMKARAGKYGSFLLLDILFDASSSTDLQISYFQEKSQATVKALKEALSPFKTLYNTLTVSSHEVTKPTLPNLKLLKQTGSIWIQIRLPSMFARPQQEESYPVLLRNFRDLFSEALRQASYTFLRVQTTYEVTHPRTLGRTTVDDAFWEADKQLYEIERSFEFLMLVSAINLNSAWKKFKEEGYQKMPTFYYPILPVDPEERKHALYQVRIDDVHDPTLAFLLRDKRRELDKQLDMLRERGTEDFLYSSLRLYKSIDEKLLSLANMLLKEIPVEKTQKGTFSARQFASRVEEEFAYFQQQNPDFKSKIHLKSSIPGLMVSRGELYIPSKMILRDHRVDALIQHEVGTHVLTYYNGSQQPIQLLRLGLADYDELQEGLAVLSEYLTGGMDPLRMRLLAARVVVAYERMNHTPFRDTFALLTEKHKFHPRTAFNTVARIYQSGGFTKDLIYLRGFFKVLQHLRKGGSLEPLLMGKIAVKHIEVIQALRERGILHPPAIRPRYWFDDAAQQRLAELRKKNNVNDIVSEIAS</sequence>
<comment type="cofactor">
    <cofactor evidence="1">
        <name>Zn(2+)</name>
        <dbReference type="ChEBI" id="CHEBI:29105"/>
    </cofactor>
</comment>
<dbReference type="InterPro" id="IPR012548">
    <property type="entry name" value="MATCAP"/>
</dbReference>
<reference evidence="5" key="1">
    <citation type="journal article" date="2023" name="Comput. Struct. Biotechnol. J.">
        <title>Discovery of a novel marine Bacteroidetes with a rich repertoire of carbohydrate-active enzymes.</title>
        <authorList>
            <person name="Chen B."/>
            <person name="Liu G."/>
            <person name="Chen Q."/>
            <person name="Wang H."/>
            <person name="Liu L."/>
            <person name="Tang K."/>
        </authorList>
    </citation>
    <scope>NUCLEOTIDE SEQUENCE</scope>
    <source>
        <strain evidence="5">TK19036</strain>
    </source>
</reference>
<name>A0AA49GQ32_9BACT</name>
<dbReference type="GO" id="GO:0006508">
    <property type="term" value="P:proteolysis"/>
    <property type="evidence" value="ECO:0007669"/>
    <property type="project" value="UniProtKB-KW"/>
</dbReference>
<dbReference type="PANTHER" id="PTHR31817">
    <property type="match status" value="1"/>
</dbReference>
<dbReference type="PANTHER" id="PTHR31817:SF0">
    <property type="entry name" value="CHROMOSOME UNDETERMINED SCAFFOLD_67, WHOLE GENOME SHOTGUN SEQUENCE"/>
    <property type="match status" value="1"/>
</dbReference>
<proteinExistence type="predicted"/>
<protein>
    <submittedName>
        <fullName evidence="5">DUF1704 domain-containing protein</fullName>
    </submittedName>
</protein>
<dbReference type="GO" id="GO:0080164">
    <property type="term" value="P:regulation of nitric oxide metabolic process"/>
    <property type="evidence" value="ECO:0007669"/>
    <property type="project" value="TreeGrafter"/>
</dbReference>
<dbReference type="GO" id="GO:0008237">
    <property type="term" value="F:metallopeptidase activity"/>
    <property type="evidence" value="ECO:0007669"/>
    <property type="project" value="UniProtKB-KW"/>
</dbReference>
<reference evidence="5" key="2">
    <citation type="journal article" date="2024" name="Antonie Van Leeuwenhoek">
        <title>Roseihalotalea indica gen. nov., sp. nov., a halophilic Bacteroidetes from mesopelagic Southwest Indian Ocean with higher carbohydrate metabolic potential.</title>
        <authorList>
            <person name="Chen B."/>
            <person name="Zhang M."/>
            <person name="Lin D."/>
            <person name="Ye J."/>
            <person name="Tang K."/>
        </authorList>
    </citation>
    <scope>NUCLEOTIDE SEQUENCE</scope>
    <source>
        <strain evidence="5">TK19036</strain>
    </source>
</reference>
<evidence type="ECO:0000256" key="2">
    <source>
        <dbReference type="ARBA" id="ARBA00022670"/>
    </source>
</evidence>
<evidence type="ECO:0000256" key="1">
    <source>
        <dbReference type="ARBA" id="ARBA00001947"/>
    </source>
</evidence>
<evidence type="ECO:0000256" key="4">
    <source>
        <dbReference type="ARBA" id="ARBA00023049"/>
    </source>
</evidence>
<gene>
    <name evidence="5" type="ORF">K4G66_09470</name>
</gene>
<keyword evidence="4" id="KW-0482">Metalloprotease</keyword>
<dbReference type="Pfam" id="PF08014">
    <property type="entry name" value="MATCAP"/>
    <property type="match status" value="1"/>
</dbReference>